<protein>
    <submittedName>
        <fullName evidence="3">Aste57867_23145 protein</fullName>
    </submittedName>
</protein>
<evidence type="ECO:0000313" key="4">
    <source>
        <dbReference type="Proteomes" id="UP000332933"/>
    </source>
</evidence>
<dbReference type="EMBL" id="VJMH01007229">
    <property type="protein sequence ID" value="KAF0684901.1"/>
    <property type="molecule type" value="Genomic_DNA"/>
</dbReference>
<feature type="compositionally biased region" description="Polar residues" evidence="1">
    <location>
        <begin position="324"/>
        <end position="340"/>
    </location>
</feature>
<accession>A0A485LRL5</accession>
<dbReference type="EMBL" id="CAADRA010007255">
    <property type="protein sequence ID" value="VFT99793.1"/>
    <property type="molecule type" value="Genomic_DNA"/>
</dbReference>
<evidence type="ECO:0000313" key="3">
    <source>
        <dbReference type="EMBL" id="VFT99793.1"/>
    </source>
</evidence>
<organism evidence="3 4">
    <name type="scientific">Aphanomyces stellatus</name>
    <dbReference type="NCBI Taxonomy" id="120398"/>
    <lineage>
        <taxon>Eukaryota</taxon>
        <taxon>Sar</taxon>
        <taxon>Stramenopiles</taxon>
        <taxon>Oomycota</taxon>
        <taxon>Saprolegniomycetes</taxon>
        <taxon>Saprolegniales</taxon>
        <taxon>Verrucalvaceae</taxon>
        <taxon>Aphanomyces</taxon>
    </lineage>
</organism>
<proteinExistence type="predicted"/>
<gene>
    <name evidence="3" type="primary">Aste57867_23145</name>
    <name evidence="2" type="ORF">As57867_023074</name>
    <name evidence="3" type="ORF">ASTE57867_23145</name>
</gene>
<feature type="region of interest" description="Disordered" evidence="1">
    <location>
        <begin position="488"/>
        <end position="597"/>
    </location>
</feature>
<evidence type="ECO:0000256" key="1">
    <source>
        <dbReference type="SAM" id="MobiDB-lite"/>
    </source>
</evidence>
<dbReference type="OrthoDB" id="74336at2759"/>
<dbReference type="Proteomes" id="UP000332933">
    <property type="component" value="Unassembled WGS sequence"/>
</dbReference>
<feature type="region of interest" description="Disordered" evidence="1">
    <location>
        <begin position="323"/>
        <end position="355"/>
    </location>
</feature>
<reference evidence="3 4" key="1">
    <citation type="submission" date="2019-03" db="EMBL/GenBank/DDBJ databases">
        <authorList>
            <person name="Gaulin E."/>
            <person name="Dumas B."/>
        </authorList>
    </citation>
    <scope>NUCLEOTIDE SEQUENCE [LARGE SCALE GENOMIC DNA]</scope>
    <source>
        <strain evidence="3">CBS 568.67</strain>
    </source>
</reference>
<reference evidence="2" key="2">
    <citation type="submission" date="2019-06" db="EMBL/GenBank/DDBJ databases">
        <title>Genomics analysis of Aphanomyces spp. identifies a new class of oomycete effector associated with host adaptation.</title>
        <authorList>
            <person name="Gaulin E."/>
        </authorList>
    </citation>
    <scope>NUCLEOTIDE SEQUENCE</scope>
    <source>
        <strain evidence="2">CBS 578.67</strain>
    </source>
</reference>
<dbReference type="AlphaFoldDB" id="A0A485LRL5"/>
<name>A0A485LRL5_9STRA</name>
<feature type="region of interest" description="Disordered" evidence="1">
    <location>
        <begin position="246"/>
        <end position="267"/>
    </location>
</feature>
<sequence>MTKAASHGHEKQHGHKAAAGIAAAAAEETTYPGPRFQSWQRHQDADHIASLFVDRIVADVEATIQENRVATNTFKYTGLKLVNGLIYMMSMVTIDLSTKFKDNPATYEAGAPPETSQADIWSKHFIKAKKKRKSLLAPYGGLGMVHEEGESDHRSIKYGQGGGGGRRSPDHTHPPILEDEITMSVRDLAFKTVAVEVTIPPDELVRRKTIEHLLDEREKDEALRRQAHLKRVRTVAKLVIEPVDGDAKKKPSDVESPEACATTTGADEQGASEVILVEAAEMIVGADSHLVSRRSKQEMLKHLPSPVFEPTVVLPPPNVVVATARTNPPNSRGVSRNSMRAKTPKTPGGGRSSRARSILGLLGTDARGMFIEAGALDGGPCFDNAESPAKGVVIKQGLVVKAGEQWEHSAKHMGATTTPAAVDALLSRTTSEPALAAPMQGTLTRQHSLAQLSSGIPEDEDELADWDVLSPLPLAQSNSALHPLDHHRHANAKSMNLRIRTPACRKRRSRKLVDDAASPPPPPVAIDSPDGNNADTAADGSPSQEPAPKVRSRRRPSTTTTVEPQKLVRSPLKKVTLPTVGNNRTSSRSGTPHTNVTIQNPLLTLPLLRPSS</sequence>
<feature type="compositionally biased region" description="Polar residues" evidence="1">
    <location>
        <begin position="579"/>
        <end position="597"/>
    </location>
</feature>
<evidence type="ECO:0000313" key="2">
    <source>
        <dbReference type="EMBL" id="KAF0684901.1"/>
    </source>
</evidence>
<keyword evidence="4" id="KW-1185">Reference proteome</keyword>